<evidence type="ECO:0000313" key="2">
    <source>
        <dbReference type="Proteomes" id="UP000581206"/>
    </source>
</evidence>
<dbReference type="RefSeq" id="WP_168629466.1">
    <property type="nucleotide sequence ID" value="NZ_BONL01000012.1"/>
</dbReference>
<gene>
    <name evidence="1" type="ORF">HGA03_06790</name>
</gene>
<keyword evidence="2" id="KW-1185">Reference proteome</keyword>
<sequence length="47" mass="5233">MESTGDERVDALVHRLAEVSELAPRDQLEVFEAVHAGLQERLAEAED</sequence>
<reference evidence="1 2" key="1">
    <citation type="submission" date="2020-04" db="EMBL/GenBank/DDBJ databases">
        <title>MicrobeNet Type strains.</title>
        <authorList>
            <person name="Nicholson A.C."/>
        </authorList>
    </citation>
    <scope>NUCLEOTIDE SEQUENCE [LARGE SCALE GENOMIC DNA]</scope>
    <source>
        <strain evidence="1 2">ATCC BAA-788</strain>
    </source>
</reference>
<dbReference type="Proteomes" id="UP000581206">
    <property type="component" value="Unassembled WGS sequence"/>
</dbReference>
<organism evidence="1 2">
    <name type="scientific">Cellulomonas denverensis</name>
    <dbReference type="NCBI Taxonomy" id="264297"/>
    <lineage>
        <taxon>Bacteria</taxon>
        <taxon>Bacillati</taxon>
        <taxon>Actinomycetota</taxon>
        <taxon>Actinomycetes</taxon>
        <taxon>Micrococcales</taxon>
        <taxon>Cellulomonadaceae</taxon>
        <taxon>Cellulomonas</taxon>
    </lineage>
</organism>
<dbReference type="EMBL" id="JAAXOX010000002">
    <property type="protein sequence ID" value="NKY22373.1"/>
    <property type="molecule type" value="Genomic_DNA"/>
</dbReference>
<accession>A0A7X6QYR1</accession>
<name>A0A7X6QYR1_9CELL</name>
<proteinExistence type="predicted"/>
<dbReference type="AlphaFoldDB" id="A0A7X6QYR1"/>
<comment type="caution">
    <text evidence="1">The sequence shown here is derived from an EMBL/GenBank/DDBJ whole genome shotgun (WGS) entry which is preliminary data.</text>
</comment>
<evidence type="ECO:0000313" key="1">
    <source>
        <dbReference type="EMBL" id="NKY22373.1"/>
    </source>
</evidence>
<protein>
    <submittedName>
        <fullName evidence="1">Uncharacterized protein</fullName>
    </submittedName>
</protein>